<name>A0A2M3ZMM1_9DIPT</name>
<sequence length="92" mass="10555">MFLLFSGGFCFGSLIGPGLGFFWLVWVAFCPFFGHGRQNGDRKCGINGLPGRKLHCCLIYCLNYDRLHLFYFCFILNLRCSSLRFPTWLSGI</sequence>
<dbReference type="EMBL" id="GGFM01008949">
    <property type="protein sequence ID" value="MBW29700.1"/>
    <property type="molecule type" value="Transcribed_RNA"/>
</dbReference>
<feature type="transmembrane region" description="Helical" evidence="1">
    <location>
        <begin position="6"/>
        <end position="33"/>
    </location>
</feature>
<organism evidence="2">
    <name type="scientific">Anopheles braziliensis</name>
    <dbReference type="NCBI Taxonomy" id="58242"/>
    <lineage>
        <taxon>Eukaryota</taxon>
        <taxon>Metazoa</taxon>
        <taxon>Ecdysozoa</taxon>
        <taxon>Arthropoda</taxon>
        <taxon>Hexapoda</taxon>
        <taxon>Insecta</taxon>
        <taxon>Pterygota</taxon>
        <taxon>Neoptera</taxon>
        <taxon>Endopterygota</taxon>
        <taxon>Diptera</taxon>
        <taxon>Nematocera</taxon>
        <taxon>Culicoidea</taxon>
        <taxon>Culicidae</taxon>
        <taxon>Anophelinae</taxon>
        <taxon>Anopheles</taxon>
    </lineage>
</organism>
<reference evidence="2" key="1">
    <citation type="submission" date="2018-01" db="EMBL/GenBank/DDBJ databases">
        <title>An insight into the sialome of Amazonian anophelines.</title>
        <authorList>
            <person name="Ribeiro J.M."/>
            <person name="Scarpassa V."/>
            <person name="Calvo E."/>
        </authorList>
    </citation>
    <scope>NUCLEOTIDE SEQUENCE</scope>
    <source>
        <tissue evidence="2">Salivary glands</tissue>
    </source>
</reference>
<evidence type="ECO:0000313" key="2">
    <source>
        <dbReference type="EMBL" id="MBW29700.1"/>
    </source>
</evidence>
<keyword evidence="1" id="KW-1133">Transmembrane helix</keyword>
<keyword evidence="1" id="KW-0812">Transmembrane</keyword>
<keyword evidence="1" id="KW-0472">Membrane</keyword>
<proteinExistence type="predicted"/>
<dbReference type="AlphaFoldDB" id="A0A2M3ZMM1"/>
<protein>
    <submittedName>
        <fullName evidence="2">Putative secreted peptide</fullName>
    </submittedName>
</protein>
<accession>A0A2M3ZMM1</accession>
<evidence type="ECO:0000256" key="1">
    <source>
        <dbReference type="SAM" id="Phobius"/>
    </source>
</evidence>